<dbReference type="Gene3D" id="3.10.450.190">
    <property type="match status" value="1"/>
</dbReference>
<reference evidence="2 3" key="1">
    <citation type="journal article" date="2017" name="Int. J. Syst. Evol. Microbiol.">
        <title>Ramlibacter monticola sp. nov., isolated from forest soil.</title>
        <authorList>
            <person name="Chaudhary D.K."/>
            <person name="Kim J."/>
        </authorList>
    </citation>
    <scope>NUCLEOTIDE SEQUENCE [LARGE SCALE GENOMIC DNA]</scope>
    <source>
        <strain evidence="2 3">KACC 19175</strain>
    </source>
</reference>
<evidence type="ECO:0000259" key="1">
    <source>
        <dbReference type="Pfam" id="PF04717"/>
    </source>
</evidence>
<proteinExistence type="predicted"/>
<name>A0A937CU79_9BURK</name>
<evidence type="ECO:0000313" key="2">
    <source>
        <dbReference type="EMBL" id="MBL0392344.1"/>
    </source>
</evidence>
<organism evidence="2 3">
    <name type="scientific">Ramlibacter monticola</name>
    <dbReference type="NCBI Taxonomy" id="1926872"/>
    <lineage>
        <taxon>Bacteria</taxon>
        <taxon>Pseudomonadati</taxon>
        <taxon>Pseudomonadota</taxon>
        <taxon>Betaproteobacteria</taxon>
        <taxon>Burkholderiales</taxon>
        <taxon>Comamonadaceae</taxon>
        <taxon>Ramlibacter</taxon>
    </lineage>
</organism>
<dbReference type="EMBL" id="JAEQNE010000003">
    <property type="protein sequence ID" value="MBL0392344.1"/>
    <property type="molecule type" value="Genomic_DNA"/>
</dbReference>
<dbReference type="InterPro" id="IPR006531">
    <property type="entry name" value="Gp5/Vgr_OB"/>
</dbReference>
<dbReference type="Pfam" id="PF04717">
    <property type="entry name" value="Phage_base_V"/>
    <property type="match status" value="1"/>
</dbReference>
<dbReference type="InterPro" id="IPR037026">
    <property type="entry name" value="Vgr_OB-fold_dom_sf"/>
</dbReference>
<dbReference type="Gene3D" id="2.40.50.230">
    <property type="entry name" value="Gp5 N-terminal domain"/>
    <property type="match status" value="1"/>
</dbReference>
<dbReference type="RefSeq" id="WP_201674975.1">
    <property type="nucleotide sequence ID" value="NZ_JAEQNE010000003.1"/>
</dbReference>
<dbReference type="SUPFAM" id="SSF69349">
    <property type="entry name" value="Phage fibre proteins"/>
    <property type="match status" value="1"/>
</dbReference>
<protein>
    <recommendedName>
        <fullName evidence="1">Gp5/Type VI secretion system Vgr protein OB-fold domain-containing protein</fullName>
    </recommendedName>
</protein>
<dbReference type="SUPFAM" id="SSF69255">
    <property type="entry name" value="gp5 N-terminal domain-like"/>
    <property type="match status" value="1"/>
</dbReference>
<sequence>MDAEQTLSSAADSERVQRLESQYFGKYRGVVIDNLDPLMLGRLRVWVPSLFPTEDNAQPDTESPSVSDWAWPCLPFGGAPDQGWFFVPEIGSKVWVEYEEGNLDSPLWVGVFWSAPGGTTEIPAEAQEMEAGDPKRRVLKTSSGHVLEFCDVDGKETITLRHKDGAVLTFDEKGSVTIGNKEGSFVYLNADQGELSVADQGGNNLRMGESNVTLTNKDGTVVDLAGSAVQIVAKNVMLRSDTVALGEGAMEPAILGRAFAAIFDAHTHPTAFGPSGPPIPVPMPLSSPMHPAISKSVTVK</sequence>
<dbReference type="AlphaFoldDB" id="A0A937CU79"/>
<accession>A0A937CU79</accession>
<keyword evidence="3" id="KW-1185">Reference proteome</keyword>
<dbReference type="Proteomes" id="UP000599109">
    <property type="component" value="Unassembled WGS sequence"/>
</dbReference>
<comment type="caution">
    <text evidence="2">The sequence shown here is derived from an EMBL/GenBank/DDBJ whole genome shotgun (WGS) entry which is preliminary data.</text>
</comment>
<evidence type="ECO:0000313" key="3">
    <source>
        <dbReference type="Proteomes" id="UP000599109"/>
    </source>
</evidence>
<gene>
    <name evidence="2" type="ORF">JJ685_14490</name>
</gene>
<feature type="domain" description="Gp5/Type VI secretion system Vgr protein OB-fold" evidence="1">
    <location>
        <begin position="27"/>
        <end position="113"/>
    </location>
</feature>